<keyword evidence="2" id="KW-1185">Reference proteome</keyword>
<protein>
    <submittedName>
        <fullName evidence="1">Uncharacterized protein</fullName>
    </submittedName>
</protein>
<dbReference type="EMBL" id="JAXUIA010000001">
    <property type="protein sequence ID" value="MEA0974886.1"/>
    <property type="molecule type" value="Genomic_DNA"/>
</dbReference>
<evidence type="ECO:0000313" key="1">
    <source>
        <dbReference type="EMBL" id="MEA0974886.1"/>
    </source>
</evidence>
<proteinExistence type="predicted"/>
<evidence type="ECO:0000313" key="2">
    <source>
        <dbReference type="Proteomes" id="UP001289615"/>
    </source>
</evidence>
<gene>
    <name evidence="1" type="ORF">U6C28_01155</name>
</gene>
<dbReference type="Proteomes" id="UP001289615">
    <property type="component" value="Unassembled WGS sequence"/>
</dbReference>
<sequence>MEKTNIVILKETTYQKPTGIYGVIEKCVICKDKHIHAAEEGNVVAHCINLPRPTTYELVIDRNNKENLRLAKKYGITLD</sequence>
<organism evidence="1 2">
    <name type="scientific">Lysinibacillus irui</name>
    <dbReference type="NCBI Taxonomy" id="2998077"/>
    <lineage>
        <taxon>Bacteria</taxon>
        <taxon>Bacillati</taxon>
        <taxon>Bacillota</taxon>
        <taxon>Bacilli</taxon>
        <taxon>Bacillales</taxon>
        <taxon>Bacillaceae</taxon>
        <taxon>Lysinibacillus</taxon>
    </lineage>
</organism>
<accession>A0ABU5NFQ9</accession>
<name>A0ABU5NFQ9_9BACI</name>
<reference evidence="1 2" key="1">
    <citation type="submission" date="2023-12" db="EMBL/GenBank/DDBJ databases">
        <title>Genome comparison identifies genes involved in endophytic behavior of Lysinibacillus irui and provides insights into its role as a plant-growth promoting bacterium.</title>
        <authorList>
            <person name="Hilario S."/>
            <person name="Matos I."/>
            <person name="Goncalves M.F.M."/>
            <person name="Pardo C.A."/>
            <person name="Santos M.J."/>
        </authorList>
    </citation>
    <scope>NUCLEOTIDE SEQUENCE [LARGE SCALE GENOMIC DNA]</scope>
    <source>
        <strain evidence="1 2">B3</strain>
    </source>
</reference>
<comment type="caution">
    <text evidence="1">The sequence shown here is derived from an EMBL/GenBank/DDBJ whole genome shotgun (WGS) entry which is preliminary data.</text>
</comment>
<dbReference type="RefSeq" id="WP_322611339.1">
    <property type="nucleotide sequence ID" value="NZ_JAXLNX010000007.1"/>
</dbReference>